<protein>
    <recommendedName>
        <fullName evidence="4">Alanine racemase N-terminal domain-containing protein</fullName>
    </recommendedName>
</protein>
<name>A0A829F4G9_ENTFC</name>
<dbReference type="InterPro" id="IPR001608">
    <property type="entry name" value="Ala_racemase_N"/>
</dbReference>
<evidence type="ECO:0000313" key="5">
    <source>
        <dbReference type="EMBL" id="EOM25345.1"/>
    </source>
</evidence>
<evidence type="ECO:0000313" key="6">
    <source>
        <dbReference type="Proteomes" id="UP000013897"/>
    </source>
</evidence>
<keyword evidence="2" id="KW-0663">Pyridoxal phosphate</keyword>
<dbReference type="InterPro" id="IPR029066">
    <property type="entry name" value="PLP-binding_barrel"/>
</dbReference>
<reference evidence="5 6" key="1">
    <citation type="submission" date="2013-02" db="EMBL/GenBank/DDBJ databases">
        <title>The Genome Sequence of Enterococcus faecium HM1072.</title>
        <authorList>
            <consortium name="The Broad Institute Genome Sequencing Platform"/>
            <consortium name="The Broad Institute Genome Sequencing Center for Infectious Disease"/>
            <person name="Earl A.M."/>
            <person name="Gilmore M.S."/>
            <person name="Lebreton F."/>
            <person name="Courvalin P."/>
            <person name="Walker B."/>
            <person name="Young S.K."/>
            <person name="Zeng Q."/>
            <person name="Gargeya S."/>
            <person name="Fitzgerald M."/>
            <person name="Haas B."/>
            <person name="Abouelleil A."/>
            <person name="Alvarado L."/>
            <person name="Arachchi H.M."/>
            <person name="Berlin A.M."/>
            <person name="Chapman S.B."/>
            <person name="Dewar J."/>
            <person name="Goldberg J."/>
            <person name="Griggs A."/>
            <person name="Gujja S."/>
            <person name="Hansen M."/>
            <person name="Howarth C."/>
            <person name="Imamovic A."/>
            <person name="Larimer J."/>
            <person name="McCowan C."/>
            <person name="Murphy C."/>
            <person name="Neiman D."/>
            <person name="Pearson M."/>
            <person name="Priest M."/>
            <person name="Roberts A."/>
            <person name="Saif S."/>
            <person name="Shea T."/>
            <person name="Sisk P."/>
            <person name="Sykes S."/>
            <person name="Wortman J."/>
            <person name="Nusbaum C."/>
            <person name="Birren B."/>
        </authorList>
    </citation>
    <scope>NUCLEOTIDE SEQUENCE [LARGE SCALE GENOMIC DNA]</scope>
    <source>
        <strain evidence="5 6">HM1072</strain>
    </source>
</reference>
<dbReference type="InterPro" id="IPR000821">
    <property type="entry name" value="Ala_racemase"/>
</dbReference>
<proteinExistence type="predicted"/>
<evidence type="ECO:0000256" key="1">
    <source>
        <dbReference type="ARBA" id="ARBA00001933"/>
    </source>
</evidence>
<dbReference type="EMBL" id="AITY01000024">
    <property type="protein sequence ID" value="EOM25345.1"/>
    <property type="molecule type" value="Genomic_DNA"/>
</dbReference>
<dbReference type="GO" id="GO:0005829">
    <property type="term" value="C:cytosol"/>
    <property type="evidence" value="ECO:0007669"/>
    <property type="project" value="TreeGrafter"/>
</dbReference>
<comment type="cofactor">
    <cofactor evidence="1">
        <name>pyridoxal 5'-phosphate</name>
        <dbReference type="ChEBI" id="CHEBI:597326"/>
    </cofactor>
</comment>
<dbReference type="AlphaFoldDB" id="A0A829F4G9"/>
<dbReference type="PANTHER" id="PTHR30511:SF0">
    <property type="entry name" value="ALANINE RACEMASE, CATABOLIC-RELATED"/>
    <property type="match status" value="1"/>
</dbReference>
<dbReference type="Proteomes" id="UP000013897">
    <property type="component" value="Unassembled WGS sequence"/>
</dbReference>
<sequence length="169" mass="19399">MKKISDLQRFHTDTGRYNGSCKSECIWARSYSGSKNFTKNRRDEFCGCTLDEGIQLRNNGITGQILILGYTQIDLMQLVYKYDLTQTIVSEDYGNQIVKSNTNVKVQIAVDTGMHRIGFNETKPKHCAEIIRSFSKTLNITGCFTHLCCVDTKDIDDTEFTNQQIRRFE</sequence>
<evidence type="ECO:0000259" key="4">
    <source>
        <dbReference type="Pfam" id="PF01168"/>
    </source>
</evidence>
<feature type="domain" description="Alanine racemase N-terminal" evidence="4">
    <location>
        <begin position="42"/>
        <end position="169"/>
    </location>
</feature>
<evidence type="ECO:0000256" key="3">
    <source>
        <dbReference type="ARBA" id="ARBA00023235"/>
    </source>
</evidence>
<accession>A0A829F4G9</accession>
<organism evidence="5 6">
    <name type="scientific">Enterococcus faecium EnGen0192</name>
    <dbReference type="NCBI Taxonomy" id="1157487"/>
    <lineage>
        <taxon>Bacteria</taxon>
        <taxon>Bacillati</taxon>
        <taxon>Bacillota</taxon>
        <taxon>Bacilli</taxon>
        <taxon>Lactobacillales</taxon>
        <taxon>Enterococcaceae</taxon>
        <taxon>Enterococcus</taxon>
    </lineage>
</organism>
<evidence type="ECO:0000256" key="2">
    <source>
        <dbReference type="ARBA" id="ARBA00022898"/>
    </source>
</evidence>
<dbReference type="PRINTS" id="PR00992">
    <property type="entry name" value="ALARACEMASE"/>
</dbReference>
<dbReference type="Gene3D" id="3.20.20.10">
    <property type="entry name" value="Alanine racemase"/>
    <property type="match status" value="1"/>
</dbReference>
<comment type="caution">
    <text evidence="5">The sequence shown here is derived from an EMBL/GenBank/DDBJ whole genome shotgun (WGS) entry which is preliminary data.</text>
</comment>
<dbReference type="GO" id="GO:0030632">
    <property type="term" value="P:D-alanine biosynthetic process"/>
    <property type="evidence" value="ECO:0007669"/>
    <property type="project" value="TreeGrafter"/>
</dbReference>
<keyword evidence="3" id="KW-0413">Isomerase</keyword>
<dbReference type="GO" id="GO:0008784">
    <property type="term" value="F:alanine racemase activity"/>
    <property type="evidence" value="ECO:0007669"/>
    <property type="project" value="InterPro"/>
</dbReference>
<dbReference type="PANTHER" id="PTHR30511">
    <property type="entry name" value="ALANINE RACEMASE"/>
    <property type="match status" value="1"/>
</dbReference>
<dbReference type="Pfam" id="PF01168">
    <property type="entry name" value="Ala_racemase_N"/>
    <property type="match status" value="1"/>
</dbReference>
<dbReference type="SUPFAM" id="SSF51419">
    <property type="entry name" value="PLP-binding barrel"/>
    <property type="match status" value="1"/>
</dbReference>
<dbReference type="GO" id="GO:0009252">
    <property type="term" value="P:peptidoglycan biosynthetic process"/>
    <property type="evidence" value="ECO:0007669"/>
    <property type="project" value="TreeGrafter"/>
</dbReference>
<gene>
    <name evidence="5" type="ORF">SSM_01230</name>
</gene>
<dbReference type="GO" id="GO:0030170">
    <property type="term" value="F:pyridoxal phosphate binding"/>
    <property type="evidence" value="ECO:0007669"/>
    <property type="project" value="TreeGrafter"/>
</dbReference>